<dbReference type="Proteomes" id="UP000054516">
    <property type="component" value="Unassembled WGS sequence"/>
</dbReference>
<evidence type="ECO:0000259" key="1">
    <source>
        <dbReference type="Pfam" id="PF06985"/>
    </source>
</evidence>
<name>A0A1S7UMB5_ROSNE</name>
<feature type="domain" description="Heterokaryon incompatibility" evidence="1">
    <location>
        <begin position="211"/>
        <end position="408"/>
    </location>
</feature>
<dbReference type="InterPro" id="IPR010730">
    <property type="entry name" value="HET"/>
</dbReference>
<keyword evidence="3" id="KW-1185">Reference proteome</keyword>
<dbReference type="PANTHER" id="PTHR24148">
    <property type="entry name" value="ANKYRIN REPEAT DOMAIN-CONTAINING PROTEIN 39 HOMOLOG-RELATED"/>
    <property type="match status" value="1"/>
</dbReference>
<dbReference type="Pfam" id="PF06985">
    <property type="entry name" value="HET"/>
    <property type="match status" value="1"/>
</dbReference>
<accession>A0A1S7UMB5</accession>
<proteinExistence type="predicted"/>
<dbReference type="InterPro" id="IPR052895">
    <property type="entry name" value="HetReg/Transcr_Mod"/>
</dbReference>
<evidence type="ECO:0000313" key="3">
    <source>
        <dbReference type="Proteomes" id="UP000054516"/>
    </source>
</evidence>
<dbReference type="Pfam" id="PF26639">
    <property type="entry name" value="Het-6_barrel"/>
    <property type="match status" value="1"/>
</dbReference>
<protein>
    <submittedName>
        <fullName evidence="2">Putative heterokaryon incompatibility protein</fullName>
    </submittedName>
</protein>
<sequence>MSPERGAALKCTSTRHNLVHVYEHCPQRPYVELKLPQDVQCVTAVSFITVSRDQGWADNKATSFSGFEARLRRPGGICDLGPVKIHSNRVANDEPFRAATRLDIANEPPHSRRRAWLQALQPNDVIQLIPKAMFPGWVNIVLEASIEIEYQPRATQKPAPEPVAAIPYQPLTQEDQQIRVLVVKPGAFDDIIHAHFESVSLDRFDDDQEGFHALSYCWGDSLDTVDNVLEIESIVGSGPFRIGRTIERAIRRLRVQDRPLRIWIDALCIDQGNHEERVRQVSIMGSIYSRAKAVHIWLGDENPGFEAALRVFHDIYNYNHGDCRGGDQCRCPGPTKHIACVEDLASVMQQREWVSTASMYEIFNYHHSRYFDSHAIRLSSGDGEPHFAHLIHAFFLIPWFHRVWVIQEALLARQTFVHYRAEVIDWRELLALNDAIKANDGLLSEPTLDIKMAMPAVWKTLASSSNREAEPLSILEVFLAALDLKATNPRDKLFGLLALGRETRVADRIPLALRPNYEQSLTNVMADFTRWWIIEHNSLDILSFIHCQPTRAWRRTLGDSDERADMRIPHPTWALATGGHSDWSRMTLIEQFSSVFQAAGHKTREIPPEERYLLHPGPDPHDRLGLVLRGRTITKVVAIAHPPIEIVYPYAGTDAASAAAQGSGGMFRAVFNHIFDPCGHTGAWSRPGNSKREGSSIDQTQWLEIFHHHLVAHAAYIPGPPSHALRPRAGRHSKPYKRCHPDVGLPSCIEACFFIASNGLYGLCPWRARKGDVVAVLHGGKVPYLLRRAAAPHEPKQARRLRYELVGECFIDGLMNGEGVETAVGEAETFILL</sequence>
<dbReference type="EMBL" id="DF977452">
    <property type="protein sequence ID" value="GAP84250.1"/>
    <property type="molecule type" value="Genomic_DNA"/>
</dbReference>
<dbReference type="OrthoDB" id="2157530at2759"/>
<organism evidence="2">
    <name type="scientific">Rosellinia necatrix</name>
    <name type="common">White root-rot fungus</name>
    <dbReference type="NCBI Taxonomy" id="77044"/>
    <lineage>
        <taxon>Eukaryota</taxon>
        <taxon>Fungi</taxon>
        <taxon>Dikarya</taxon>
        <taxon>Ascomycota</taxon>
        <taxon>Pezizomycotina</taxon>
        <taxon>Sordariomycetes</taxon>
        <taxon>Xylariomycetidae</taxon>
        <taxon>Xylariales</taxon>
        <taxon>Xylariaceae</taxon>
        <taxon>Rosellinia</taxon>
    </lineage>
</organism>
<evidence type="ECO:0000313" key="2">
    <source>
        <dbReference type="EMBL" id="GAP84250.1"/>
    </source>
</evidence>
<gene>
    <name evidence="2" type="ORF">SAMD00023353_0700480</name>
</gene>
<dbReference type="STRING" id="77044.A0A1S7UMB5"/>
<dbReference type="AlphaFoldDB" id="A0A1S7UMB5"/>
<reference evidence="2" key="1">
    <citation type="submission" date="2016-03" db="EMBL/GenBank/DDBJ databases">
        <title>Draft genome sequence of Rosellinia necatrix.</title>
        <authorList>
            <person name="Kanematsu S."/>
        </authorList>
    </citation>
    <scope>NUCLEOTIDE SEQUENCE [LARGE SCALE GENOMIC DNA]</scope>
    <source>
        <strain evidence="2">W97</strain>
    </source>
</reference>
<dbReference type="OMA" id="WWIREHN"/>
<dbReference type="PANTHER" id="PTHR24148:SF64">
    <property type="entry name" value="HETEROKARYON INCOMPATIBILITY DOMAIN-CONTAINING PROTEIN"/>
    <property type="match status" value="1"/>
</dbReference>